<evidence type="ECO:0000259" key="4">
    <source>
        <dbReference type="PROSITE" id="PS50042"/>
    </source>
</evidence>
<dbReference type="Gene3D" id="1.10.10.10">
    <property type="entry name" value="Winged helix-like DNA-binding domain superfamily/Winged helix DNA-binding domain"/>
    <property type="match status" value="1"/>
</dbReference>
<dbReference type="GO" id="GO:0003677">
    <property type="term" value="F:DNA binding"/>
    <property type="evidence" value="ECO:0007669"/>
    <property type="project" value="UniProtKB-KW"/>
</dbReference>
<dbReference type="PANTHER" id="PTHR24567">
    <property type="entry name" value="CRP FAMILY TRANSCRIPTIONAL REGULATORY PROTEIN"/>
    <property type="match status" value="1"/>
</dbReference>
<dbReference type="SMART" id="SM00419">
    <property type="entry name" value="HTH_CRP"/>
    <property type="match status" value="1"/>
</dbReference>
<dbReference type="PANTHER" id="PTHR24567:SF28">
    <property type="entry name" value="LISTERIOLYSIN REGULATORY PROTEIN"/>
    <property type="match status" value="1"/>
</dbReference>
<evidence type="ECO:0000256" key="1">
    <source>
        <dbReference type="ARBA" id="ARBA00023015"/>
    </source>
</evidence>
<dbReference type="SUPFAM" id="SSF46785">
    <property type="entry name" value="Winged helix' DNA-binding domain"/>
    <property type="match status" value="1"/>
</dbReference>
<keyword evidence="3" id="KW-0804">Transcription</keyword>
<evidence type="ECO:0000313" key="6">
    <source>
        <dbReference type="EMBL" id="RZD13790.1"/>
    </source>
</evidence>
<dbReference type="SUPFAM" id="SSF51206">
    <property type="entry name" value="cAMP-binding domain-like"/>
    <property type="match status" value="1"/>
</dbReference>
<dbReference type="InterPro" id="IPR012318">
    <property type="entry name" value="HTH_CRP"/>
</dbReference>
<dbReference type="Proteomes" id="UP000320813">
    <property type="component" value="Unassembled WGS sequence"/>
</dbReference>
<dbReference type="CDD" id="cd00038">
    <property type="entry name" value="CAP_ED"/>
    <property type="match status" value="1"/>
</dbReference>
<dbReference type="SMART" id="SM00100">
    <property type="entry name" value="cNMP"/>
    <property type="match status" value="1"/>
</dbReference>
<dbReference type="InterPro" id="IPR036390">
    <property type="entry name" value="WH_DNA-bd_sf"/>
</dbReference>
<accession>A0A519B8Y8</accession>
<gene>
    <name evidence="6" type="ORF">EVJ47_08930</name>
</gene>
<dbReference type="InterPro" id="IPR014710">
    <property type="entry name" value="RmlC-like_jellyroll"/>
</dbReference>
<feature type="domain" description="HTH crp-type" evidence="5">
    <location>
        <begin position="153"/>
        <end position="238"/>
    </location>
</feature>
<organism evidence="6 7">
    <name type="scientific">Candidatus Acidulodesulfobacterium ferriphilum</name>
    <dbReference type="NCBI Taxonomy" id="2597223"/>
    <lineage>
        <taxon>Bacteria</taxon>
        <taxon>Deltaproteobacteria</taxon>
        <taxon>Candidatus Acidulodesulfobacterales</taxon>
        <taxon>Candidatus Acidulodesulfobacterium</taxon>
    </lineage>
</organism>
<name>A0A519B8Y8_9DELT</name>
<dbReference type="PROSITE" id="PS51063">
    <property type="entry name" value="HTH_CRP_2"/>
    <property type="match status" value="1"/>
</dbReference>
<dbReference type="EMBL" id="SGBD01000007">
    <property type="protein sequence ID" value="RZD13790.1"/>
    <property type="molecule type" value="Genomic_DNA"/>
</dbReference>
<evidence type="ECO:0000259" key="5">
    <source>
        <dbReference type="PROSITE" id="PS51063"/>
    </source>
</evidence>
<dbReference type="Pfam" id="PF13545">
    <property type="entry name" value="HTH_Crp_2"/>
    <property type="match status" value="1"/>
</dbReference>
<dbReference type="InterPro" id="IPR000595">
    <property type="entry name" value="cNMP-bd_dom"/>
</dbReference>
<sequence length="247" mass="28286">MSKLWLLQNLKIFEHLSKKDIGLIDDLSKMEYYKENDTIYLGESQSSHIYILKKGNIKITLSTECGKEFIVEILKPDEIFGNFGDYVFDGEASFDFLNAESAFALTDAEVCKFKKDDFDKILNLYPVIGNRVLKLIGLRFKYISTKITSLAYKSLDARISEVLIYLANNFGVEEVLVPSSINILERCIQINIKFKLTHEEISNLTGASRQRTTIVLDKLKNLGIIDFRKKKIIIKDLNKLKEIAGLQ</sequence>
<keyword evidence="1" id="KW-0805">Transcription regulation</keyword>
<dbReference type="InterPro" id="IPR018490">
    <property type="entry name" value="cNMP-bd_dom_sf"/>
</dbReference>
<dbReference type="InterPro" id="IPR036388">
    <property type="entry name" value="WH-like_DNA-bd_sf"/>
</dbReference>
<comment type="caution">
    <text evidence="6">The sequence shown here is derived from an EMBL/GenBank/DDBJ whole genome shotgun (WGS) entry which is preliminary data.</text>
</comment>
<dbReference type="GO" id="GO:0003700">
    <property type="term" value="F:DNA-binding transcription factor activity"/>
    <property type="evidence" value="ECO:0007669"/>
    <property type="project" value="TreeGrafter"/>
</dbReference>
<keyword evidence="2" id="KW-0238">DNA-binding</keyword>
<evidence type="ECO:0000313" key="7">
    <source>
        <dbReference type="Proteomes" id="UP000320813"/>
    </source>
</evidence>
<dbReference type="Gene3D" id="2.60.120.10">
    <property type="entry name" value="Jelly Rolls"/>
    <property type="match status" value="1"/>
</dbReference>
<evidence type="ECO:0000256" key="2">
    <source>
        <dbReference type="ARBA" id="ARBA00023125"/>
    </source>
</evidence>
<protein>
    <submittedName>
        <fullName evidence="6">Crp/Fnr family transcriptional regulator</fullName>
    </submittedName>
</protein>
<dbReference type="AlphaFoldDB" id="A0A519B8Y8"/>
<dbReference type="PROSITE" id="PS50042">
    <property type="entry name" value="CNMP_BINDING_3"/>
    <property type="match status" value="1"/>
</dbReference>
<evidence type="ECO:0000256" key="3">
    <source>
        <dbReference type="ARBA" id="ARBA00023163"/>
    </source>
</evidence>
<dbReference type="Pfam" id="PF00027">
    <property type="entry name" value="cNMP_binding"/>
    <property type="match status" value="1"/>
</dbReference>
<proteinExistence type="predicted"/>
<dbReference type="InterPro" id="IPR050397">
    <property type="entry name" value="Env_Response_Regulators"/>
</dbReference>
<feature type="domain" description="Cyclic nucleotide-binding" evidence="4">
    <location>
        <begin position="12"/>
        <end position="122"/>
    </location>
</feature>
<dbReference type="GO" id="GO:0005829">
    <property type="term" value="C:cytosol"/>
    <property type="evidence" value="ECO:0007669"/>
    <property type="project" value="TreeGrafter"/>
</dbReference>
<reference evidence="6 7" key="1">
    <citation type="submission" date="2019-01" db="EMBL/GenBank/DDBJ databases">
        <title>Insights into ecological role of a new deltaproteobacterial order Candidatus Sinidesulfobacterales (Sva0485) by metagenomics and metatranscriptomics.</title>
        <authorList>
            <person name="Tan S."/>
            <person name="Liu J."/>
            <person name="Fang Y."/>
            <person name="Hedlund B.P."/>
            <person name="Lian Z.H."/>
            <person name="Huang L.Y."/>
            <person name="Li J.T."/>
            <person name="Huang L.N."/>
            <person name="Li W.J."/>
            <person name="Jiang H.C."/>
            <person name="Dong H.L."/>
            <person name="Shu W.S."/>
        </authorList>
    </citation>
    <scope>NUCLEOTIDE SEQUENCE [LARGE SCALE GENOMIC DNA]</scope>
    <source>
        <strain evidence="6">AP3</strain>
    </source>
</reference>